<dbReference type="InterPro" id="IPR050237">
    <property type="entry name" value="ATP-dep_AMP-bd_enzyme"/>
</dbReference>
<dbReference type="Gene3D" id="1.10.1200.10">
    <property type="entry name" value="ACP-like"/>
    <property type="match status" value="1"/>
</dbReference>
<dbReference type="PROSITE" id="PS00455">
    <property type="entry name" value="AMP_BINDING"/>
    <property type="match status" value="1"/>
</dbReference>
<evidence type="ECO:0000256" key="1">
    <source>
        <dbReference type="ARBA" id="ARBA00022450"/>
    </source>
</evidence>
<dbReference type="Pfam" id="PF00501">
    <property type="entry name" value="AMP-binding"/>
    <property type="match status" value="1"/>
</dbReference>
<feature type="transmembrane region" description="Helical" evidence="6">
    <location>
        <begin position="359"/>
        <end position="378"/>
    </location>
</feature>
<dbReference type="InterPro" id="IPR020845">
    <property type="entry name" value="AMP-binding_CS"/>
</dbReference>
<evidence type="ECO:0000256" key="5">
    <source>
        <dbReference type="ARBA" id="ARBA00023136"/>
    </source>
</evidence>
<organism evidence="8 9">
    <name type="scientific">Desulfobulbus oralis</name>
    <dbReference type="NCBI Taxonomy" id="1986146"/>
    <lineage>
        <taxon>Bacteria</taxon>
        <taxon>Pseudomonadati</taxon>
        <taxon>Thermodesulfobacteriota</taxon>
        <taxon>Desulfobulbia</taxon>
        <taxon>Desulfobulbales</taxon>
        <taxon>Desulfobulbaceae</taxon>
        <taxon>Desulfobulbus</taxon>
    </lineage>
</organism>
<dbReference type="RefSeq" id="WP_104935661.1">
    <property type="nucleotide sequence ID" value="NZ_CP021255.1"/>
</dbReference>
<dbReference type="GO" id="GO:0016746">
    <property type="term" value="F:acyltransferase activity"/>
    <property type="evidence" value="ECO:0007669"/>
    <property type="project" value="UniProtKB-KW"/>
</dbReference>
<dbReference type="GO" id="GO:0016878">
    <property type="term" value="F:acid-thiol ligase activity"/>
    <property type="evidence" value="ECO:0007669"/>
    <property type="project" value="UniProtKB-ARBA"/>
</dbReference>
<dbReference type="Gene3D" id="1.20.1250.20">
    <property type="entry name" value="MFS general substrate transporter like domains"/>
    <property type="match status" value="1"/>
</dbReference>
<feature type="transmembrane region" description="Helical" evidence="6">
    <location>
        <begin position="98"/>
        <end position="117"/>
    </location>
</feature>
<name>A0A2L1GL34_9BACT</name>
<feature type="domain" description="Carrier" evidence="7">
    <location>
        <begin position="689"/>
        <end position="767"/>
    </location>
</feature>
<feature type="transmembrane region" description="Helical" evidence="6">
    <location>
        <begin position="224"/>
        <end position="244"/>
    </location>
</feature>
<feature type="transmembrane region" description="Helical" evidence="6">
    <location>
        <begin position="315"/>
        <end position="338"/>
    </location>
</feature>
<dbReference type="EMBL" id="CP021255">
    <property type="protein sequence ID" value="AVD70346.1"/>
    <property type="molecule type" value="Genomic_DNA"/>
</dbReference>
<feature type="transmembrane region" description="Helical" evidence="6">
    <location>
        <begin position="72"/>
        <end position="92"/>
    </location>
</feature>
<feature type="transmembrane region" description="Helical" evidence="6">
    <location>
        <begin position="423"/>
        <end position="441"/>
    </location>
</feature>
<dbReference type="PROSITE" id="PS50075">
    <property type="entry name" value="CARRIER"/>
    <property type="match status" value="1"/>
</dbReference>
<dbReference type="Gene3D" id="3.40.50.12780">
    <property type="entry name" value="N-terminal domain of ligase-like"/>
    <property type="match status" value="1"/>
</dbReference>
<proteinExistence type="predicted"/>
<feature type="transmembrane region" description="Helical" evidence="6">
    <location>
        <begin position="256"/>
        <end position="278"/>
    </location>
</feature>
<reference evidence="8 9" key="1">
    <citation type="journal article" date="2018" name="MBio">
        <title>Insights into the evolution of host association through the isolation and characterization of a novel human periodontal pathobiont, Desulfobulbus oralis.</title>
        <authorList>
            <person name="Cross K.L."/>
            <person name="Chirania P."/>
            <person name="Xiong W."/>
            <person name="Beall C.J."/>
            <person name="Elkins J.G."/>
            <person name="Giannone R.J."/>
            <person name="Griffen A.L."/>
            <person name="Guss A.M."/>
            <person name="Hettich R.L."/>
            <person name="Joshi S.S."/>
            <person name="Mokrzan E.M."/>
            <person name="Martin R.K."/>
            <person name="Zhulin I.B."/>
            <person name="Leys E.J."/>
            <person name="Podar M."/>
        </authorList>
    </citation>
    <scope>NUCLEOTIDE SEQUENCE [LARGE SCALE GENOMIC DNA]</scope>
    <source>
        <strain evidence="8 9">ORNL</strain>
    </source>
</reference>
<evidence type="ECO:0000313" key="8">
    <source>
        <dbReference type="EMBL" id="AVD70346.1"/>
    </source>
</evidence>
<gene>
    <name evidence="8" type="ORF">CAY53_01615</name>
</gene>
<feature type="transmembrane region" description="Helical" evidence="6">
    <location>
        <begin position="290"/>
        <end position="309"/>
    </location>
</feature>
<dbReference type="InterPro" id="IPR000873">
    <property type="entry name" value="AMP-dep_synth/lig_dom"/>
</dbReference>
<keyword evidence="2" id="KW-0597">Phosphoprotein</keyword>
<dbReference type="OrthoDB" id="9799237at2"/>
<keyword evidence="8" id="KW-0012">Acyltransferase</keyword>
<keyword evidence="9" id="KW-1185">Reference proteome</keyword>
<keyword evidence="3 6" id="KW-0812">Transmembrane</keyword>
<evidence type="ECO:0000256" key="6">
    <source>
        <dbReference type="SAM" id="Phobius"/>
    </source>
</evidence>
<dbReference type="PROSITE" id="PS00012">
    <property type="entry name" value="PHOSPHOPANTETHEINE"/>
    <property type="match status" value="1"/>
</dbReference>
<dbReference type="PANTHER" id="PTHR43767:SF1">
    <property type="entry name" value="NONRIBOSOMAL PEPTIDE SYNTHASE PES1 (EUROFUNG)-RELATED"/>
    <property type="match status" value="1"/>
</dbReference>
<dbReference type="Pfam" id="PF00550">
    <property type="entry name" value="PP-binding"/>
    <property type="match status" value="1"/>
</dbReference>
<dbReference type="InterPro" id="IPR036736">
    <property type="entry name" value="ACP-like_sf"/>
</dbReference>
<dbReference type="InterPro" id="IPR045851">
    <property type="entry name" value="AMP-bd_C_sf"/>
</dbReference>
<evidence type="ECO:0000256" key="4">
    <source>
        <dbReference type="ARBA" id="ARBA00022989"/>
    </source>
</evidence>
<dbReference type="InterPro" id="IPR036259">
    <property type="entry name" value="MFS_trans_sf"/>
</dbReference>
<dbReference type="Pfam" id="PF07690">
    <property type="entry name" value="MFS_1"/>
    <property type="match status" value="1"/>
</dbReference>
<accession>A0A2L1GL34</accession>
<dbReference type="SUPFAM" id="SSF103473">
    <property type="entry name" value="MFS general substrate transporter"/>
    <property type="match status" value="1"/>
</dbReference>
<dbReference type="PANTHER" id="PTHR43767">
    <property type="entry name" value="LONG-CHAIN-FATTY-ACID--COA LIGASE"/>
    <property type="match status" value="1"/>
</dbReference>
<dbReference type="SUPFAM" id="SSF56801">
    <property type="entry name" value="Acetyl-CoA synthetase-like"/>
    <property type="match status" value="1"/>
</dbReference>
<dbReference type="CDD" id="cd06173">
    <property type="entry name" value="MFS_MefA_like"/>
    <property type="match status" value="1"/>
</dbReference>
<dbReference type="Gene3D" id="3.30.300.30">
    <property type="match status" value="1"/>
</dbReference>
<protein>
    <submittedName>
        <fullName evidence="8">2-acyl-glycerophospho-ethanolamine acyltransferase</fullName>
    </submittedName>
</protein>
<dbReference type="SMART" id="SM00563">
    <property type="entry name" value="PlsC"/>
    <property type="match status" value="1"/>
</dbReference>
<keyword evidence="8" id="KW-0808">Transferase</keyword>
<feature type="transmembrane region" description="Helical" evidence="6">
    <location>
        <begin position="384"/>
        <end position="403"/>
    </location>
</feature>
<feature type="transmembrane region" description="Helical" evidence="6">
    <location>
        <begin position="169"/>
        <end position="191"/>
    </location>
</feature>
<feature type="transmembrane region" description="Helical" evidence="6">
    <location>
        <begin position="137"/>
        <end position="157"/>
    </location>
</feature>
<sequence length="1322" mass="141876">MAQGFLGRAAALGASYMLGAFNDNFFKQSALLLAVAMQQSQYQAWGTLLFALPFVLFSAWGGWLADRFPKKNLVIAAKCLELTAMLAGAWGILHLNWAAIMLMLFCMGGSSTLFSPALNGSIPELFPRALVPRVNGFFKLCTTVSILLGVMLAGWALERQWLPTAIPFGRWLVAGGVVLAALLGLISTIFIPRWSVAHQAQPPFPWLGAWDSLKDFHRMRADRPLVFCLAADAFFYGISSLTLLEINSLGVAELGFSKTLTSLLPTALMVGICAGSLVAARGTPESWQRWLAPATAGIGLSLLAAGVLARLPLPSPALFCCLLLVYAVAGLCGGFYIIPVSSFIQVRPEAGEKGRVLGTNNCLTFGAILLAGPLFYVLDFAPASLAHVMLGLATLAVALGFRLRIRLLPTGRATGQAPRHSRLLSLLLALMRFLLSLRYRVTVTGLEQIRADGRALLFLPNHAALSDPMLVYSRLARFQPRPLSDEEQVNRPFIRSLMRLVRPVTKPDLRSRDLQGGASRRAVLHAVETALQRCADALKNGDNLLFYPAGALTHDGHEHLGGNSGVLRLLRAAPECRVVLVRTRGLWGSSFSYATGRPDTLKGLAKGALRLLANGLFFMPRRPVQISFTEVARETLPQDNAKALNQALESWYEAEPEIGVRIPYYFWQGSRAQPLPQRPAGAPAAAAEAPEAVRQQVYRLVAACVDGAPPLSPETRLAADLGIDSLSLTELAMQLEELAGHSVTRLDLLVTVADCVRAATGQLSGDEPAPEAPPAWFATARGTARRLDVPEAGNLPQAILRQARRNPAGLVLADADSAMSWRGFWLKATAMALLLRRECAREERVGLLLPASTAATLVWLAVLLAGKTPVMLNWTTGPANLRHCVRLAGLQTILSARRLLDRLADQGFDEMSDLGARLLCLEDAAKGLSLPLKVSAFVRSRLALLGIESLVLPSRMPESAAILFTSGSESAPKGVPLSHENILANCRDIAQVLVITSHDRMLAMLPPFHSLGLTVNMVLPLCFGLPVVLHPNPTEAARLDRICRRWRPSITVAPPSFLDAMLQKAEAGDLESLRLGVVGAEACPARLHAAFAEKTGGVLVEGYGVTECAPVISVNRPEDPQCGTIGLPLPSVSTAIVTTEGAMRRVKPGETGMLLVRGPNVFAGYLSAAGLPAPASPFVLFEGQSWYRSGDLVREDGHGCLSFAGRLGRFVKVGGEMISLPQMERVLLDFVAAWQAGRLSEAAHEGAGPLLAVEAVERDGQPEIVLCTALPVSVAEANQALRAAGLSALYSVRRVLQVAALPVLGSGKTDYRTVRRLIAGQA</sequence>
<feature type="transmembrane region" description="Helical" evidence="6">
    <location>
        <begin position="43"/>
        <end position="65"/>
    </location>
</feature>
<dbReference type="CDD" id="cd07989">
    <property type="entry name" value="LPLAT_AGPAT-like"/>
    <property type="match status" value="1"/>
</dbReference>
<dbReference type="InterPro" id="IPR011701">
    <property type="entry name" value="MFS"/>
</dbReference>
<dbReference type="InterPro" id="IPR042099">
    <property type="entry name" value="ANL_N_sf"/>
</dbReference>
<dbReference type="KEGG" id="deo:CAY53_01615"/>
<dbReference type="InterPro" id="IPR006162">
    <property type="entry name" value="Ppantetheine_attach_site"/>
</dbReference>
<dbReference type="InterPro" id="IPR009081">
    <property type="entry name" value="PP-bd_ACP"/>
</dbReference>
<dbReference type="GO" id="GO:0022857">
    <property type="term" value="F:transmembrane transporter activity"/>
    <property type="evidence" value="ECO:0007669"/>
    <property type="project" value="InterPro"/>
</dbReference>
<dbReference type="InterPro" id="IPR002123">
    <property type="entry name" value="Plipid/glycerol_acylTrfase"/>
</dbReference>
<dbReference type="Proteomes" id="UP000239867">
    <property type="component" value="Chromosome"/>
</dbReference>
<keyword evidence="1" id="KW-0596">Phosphopantetheine</keyword>
<evidence type="ECO:0000259" key="7">
    <source>
        <dbReference type="PROSITE" id="PS50075"/>
    </source>
</evidence>
<evidence type="ECO:0000256" key="3">
    <source>
        <dbReference type="ARBA" id="ARBA00022692"/>
    </source>
</evidence>
<keyword evidence="5 6" id="KW-0472">Membrane</keyword>
<evidence type="ECO:0000256" key="2">
    <source>
        <dbReference type="ARBA" id="ARBA00022553"/>
    </source>
</evidence>
<evidence type="ECO:0000313" key="9">
    <source>
        <dbReference type="Proteomes" id="UP000239867"/>
    </source>
</evidence>
<keyword evidence="4 6" id="KW-1133">Transmembrane helix</keyword>
<dbReference type="SUPFAM" id="SSF47336">
    <property type="entry name" value="ACP-like"/>
    <property type="match status" value="1"/>
</dbReference>